<accession>A0A1W1EDQ1</accession>
<name>A0A1W1EDQ1_9ZZZZ</name>
<reference evidence="1" key="1">
    <citation type="submission" date="2016-10" db="EMBL/GenBank/DDBJ databases">
        <authorList>
            <person name="de Groot N.N."/>
        </authorList>
    </citation>
    <scope>NUCLEOTIDE SEQUENCE</scope>
</reference>
<evidence type="ECO:0008006" key="2">
    <source>
        <dbReference type="Google" id="ProtNLM"/>
    </source>
</evidence>
<evidence type="ECO:0000313" key="1">
    <source>
        <dbReference type="EMBL" id="SFZ98161.1"/>
    </source>
</evidence>
<dbReference type="EMBL" id="FPKX01000035">
    <property type="protein sequence ID" value="SFZ98161.1"/>
    <property type="molecule type" value="Genomic_DNA"/>
</dbReference>
<gene>
    <name evidence="1" type="ORF">MNB_SV-5-718</name>
</gene>
<organism evidence="1">
    <name type="scientific">hydrothermal vent metagenome</name>
    <dbReference type="NCBI Taxonomy" id="652676"/>
    <lineage>
        <taxon>unclassified sequences</taxon>
        <taxon>metagenomes</taxon>
        <taxon>ecological metagenomes</taxon>
    </lineage>
</organism>
<sequence>MKKIVTLSLIVSSLMLFSGCTSSKINMEKQTPSFQLGAKDGCATANGEYTKNHDLFQSDSEYNNGWFYGRKTCNPSDSRK</sequence>
<protein>
    <recommendedName>
        <fullName evidence="2">Lipoprotein</fullName>
    </recommendedName>
</protein>
<proteinExistence type="predicted"/>
<dbReference type="AlphaFoldDB" id="A0A1W1EDQ1"/>
<dbReference type="PROSITE" id="PS51257">
    <property type="entry name" value="PROKAR_LIPOPROTEIN"/>
    <property type="match status" value="1"/>
</dbReference>